<proteinExistence type="predicted"/>
<accession>A0A0G2JBU9</accession>
<dbReference type="VEuPathDB" id="FungiDB:EMCG_06221"/>
<dbReference type="Proteomes" id="UP000034164">
    <property type="component" value="Unassembled WGS sequence"/>
</dbReference>
<dbReference type="AlphaFoldDB" id="A0A0G2JBU9"/>
<protein>
    <submittedName>
        <fullName evidence="1">Uncharacterized protein</fullName>
    </submittedName>
</protein>
<organism evidence="1 2">
    <name type="scientific">[Emmonsia] crescens</name>
    <dbReference type="NCBI Taxonomy" id="73230"/>
    <lineage>
        <taxon>Eukaryota</taxon>
        <taxon>Fungi</taxon>
        <taxon>Dikarya</taxon>
        <taxon>Ascomycota</taxon>
        <taxon>Pezizomycotina</taxon>
        <taxon>Eurotiomycetes</taxon>
        <taxon>Eurotiomycetidae</taxon>
        <taxon>Onygenales</taxon>
        <taxon>Ajellomycetaceae</taxon>
        <taxon>Emergomyces</taxon>
    </lineage>
</organism>
<sequence>MAIMEEVHSVLGSRERREASYHVASSGTNFIFQELHKFVPLNPKQDERGYVTLKHFRNLLQQLWQMTGMSFRVSNLLKFCMYSSARVGEYIESTARQHSGRGLYVPEVAAFSNLVARASAEGSPGA</sequence>
<dbReference type="EMBL" id="LCZI01000154">
    <property type="protein sequence ID" value="KKZ68111.1"/>
    <property type="molecule type" value="Genomic_DNA"/>
</dbReference>
<gene>
    <name evidence="1" type="ORF">EMCG_06221</name>
</gene>
<comment type="caution">
    <text evidence="1">The sequence shown here is derived from an EMBL/GenBank/DDBJ whole genome shotgun (WGS) entry which is preliminary data.</text>
</comment>
<reference evidence="2" key="1">
    <citation type="journal article" date="2015" name="PLoS Genet.">
        <title>The dynamic genome and transcriptome of the human fungal pathogen Blastomyces and close relative Emmonsia.</title>
        <authorList>
            <person name="Munoz J.F."/>
            <person name="Gauthier G.M."/>
            <person name="Desjardins C.A."/>
            <person name="Gallo J.E."/>
            <person name="Holder J."/>
            <person name="Sullivan T.D."/>
            <person name="Marty A.J."/>
            <person name="Carmen J.C."/>
            <person name="Chen Z."/>
            <person name="Ding L."/>
            <person name="Gujja S."/>
            <person name="Magrini V."/>
            <person name="Misas E."/>
            <person name="Mitreva M."/>
            <person name="Priest M."/>
            <person name="Saif S."/>
            <person name="Whiston E.A."/>
            <person name="Young S."/>
            <person name="Zeng Q."/>
            <person name="Goldman W.E."/>
            <person name="Mardis E.R."/>
            <person name="Taylor J.W."/>
            <person name="McEwen J.G."/>
            <person name="Clay O.K."/>
            <person name="Klein B.S."/>
            <person name="Cuomo C.A."/>
        </authorList>
    </citation>
    <scope>NUCLEOTIDE SEQUENCE [LARGE SCALE GENOMIC DNA]</scope>
    <source>
        <strain evidence="2">UAMH 3008</strain>
    </source>
</reference>
<evidence type="ECO:0000313" key="2">
    <source>
        <dbReference type="Proteomes" id="UP000034164"/>
    </source>
</evidence>
<name>A0A0G2JBU9_9EURO</name>
<dbReference type="OrthoDB" id="4207352at2759"/>
<evidence type="ECO:0000313" key="1">
    <source>
        <dbReference type="EMBL" id="KKZ68111.1"/>
    </source>
</evidence>